<dbReference type="KEGG" id="carl:PXC00_10885"/>
<protein>
    <submittedName>
        <fullName evidence="1">Uncharacterized protein</fullName>
    </submittedName>
</protein>
<organism evidence="1 2">
    <name type="scientific">Caproicibacterium argilliputei</name>
    <dbReference type="NCBI Taxonomy" id="3030016"/>
    <lineage>
        <taxon>Bacteria</taxon>
        <taxon>Bacillati</taxon>
        <taxon>Bacillota</taxon>
        <taxon>Clostridia</taxon>
        <taxon>Eubacteriales</taxon>
        <taxon>Oscillospiraceae</taxon>
        <taxon>Caproicibacterium</taxon>
    </lineage>
</organism>
<reference evidence="1 2" key="1">
    <citation type="submission" date="2024-06" db="EMBL/GenBank/DDBJ databases">
        <title>Caproicibacterium argilliputei sp. nov, a novel caproic acid producing anaerobic bacterium isolated from pit mud.</title>
        <authorList>
            <person name="Xia S."/>
        </authorList>
    </citation>
    <scope>NUCLEOTIDE SEQUENCE [LARGE SCALE GENOMIC DNA]</scope>
    <source>
        <strain evidence="1 2">ZCY20-5</strain>
    </source>
</reference>
<name>A0AA97DA97_9FIRM</name>
<dbReference type="EMBL" id="CP135996">
    <property type="protein sequence ID" value="WOC31701.1"/>
    <property type="molecule type" value="Genomic_DNA"/>
</dbReference>
<accession>A0AA97DA97</accession>
<reference evidence="2" key="3">
    <citation type="submission" date="2024-06" db="EMBL/GenBank/DDBJ databases">
        <authorList>
            <person name="Zeng C."/>
        </authorList>
    </citation>
    <scope>NUCLEOTIDE SEQUENCE [LARGE SCALE GENOMIC DNA]</scope>
    <source>
        <strain evidence="2">ZCY20-5</strain>
    </source>
</reference>
<proteinExistence type="predicted"/>
<dbReference type="RefSeq" id="WP_316934958.1">
    <property type="nucleotide sequence ID" value="NZ_CP135996.1"/>
</dbReference>
<dbReference type="AlphaFoldDB" id="A0AA97DA97"/>
<dbReference type="Proteomes" id="UP001300604">
    <property type="component" value="Chromosome"/>
</dbReference>
<evidence type="ECO:0000313" key="2">
    <source>
        <dbReference type="Proteomes" id="UP001300604"/>
    </source>
</evidence>
<evidence type="ECO:0000313" key="1">
    <source>
        <dbReference type="EMBL" id="WOC31701.1"/>
    </source>
</evidence>
<gene>
    <name evidence="1" type="ORF">PXC00_10885</name>
</gene>
<reference evidence="2" key="2">
    <citation type="submission" date="2024-06" db="EMBL/GenBank/DDBJ databases">
        <title>Caproicibacterium argilliputei sp. nov, a novel caproic acid producing anaerobic bacterium isolated from pit mud.</title>
        <authorList>
            <person name="Zeng C."/>
        </authorList>
    </citation>
    <scope>NUCLEOTIDE SEQUENCE [LARGE SCALE GENOMIC DNA]</scope>
    <source>
        <strain evidence="2">ZCY20-5</strain>
    </source>
</reference>
<sequence length="70" mass="7271">MWTKPAAGGVRGEAPAGGVLKFTERAFLSFTVCVNVKAVLRTGYFPPFFAKAAGKSPRAVCAGKPPLAVC</sequence>
<keyword evidence="2" id="KW-1185">Reference proteome</keyword>